<proteinExistence type="predicted"/>
<name>A0A4Q1B984_TREME</name>
<accession>A0A4Q1B984</accession>
<evidence type="ECO:0000313" key="3">
    <source>
        <dbReference type="EMBL" id="RXK35328.1"/>
    </source>
</evidence>
<organism evidence="3 4">
    <name type="scientific">Tremella mesenterica</name>
    <name type="common">Jelly fungus</name>
    <dbReference type="NCBI Taxonomy" id="5217"/>
    <lineage>
        <taxon>Eukaryota</taxon>
        <taxon>Fungi</taxon>
        <taxon>Dikarya</taxon>
        <taxon>Basidiomycota</taxon>
        <taxon>Agaricomycotina</taxon>
        <taxon>Tremellomycetes</taxon>
        <taxon>Tremellales</taxon>
        <taxon>Tremellaceae</taxon>
        <taxon>Tremella</taxon>
    </lineage>
</organism>
<feature type="transmembrane region" description="Helical" evidence="2">
    <location>
        <begin position="69"/>
        <end position="91"/>
    </location>
</feature>
<feature type="compositionally biased region" description="Polar residues" evidence="1">
    <location>
        <begin position="1"/>
        <end position="12"/>
    </location>
</feature>
<comment type="caution">
    <text evidence="3">The sequence shown here is derived from an EMBL/GenBank/DDBJ whole genome shotgun (WGS) entry which is preliminary data.</text>
</comment>
<feature type="compositionally biased region" description="Low complexity" evidence="1">
    <location>
        <begin position="24"/>
        <end position="36"/>
    </location>
</feature>
<dbReference type="VEuPathDB" id="FungiDB:TREMEDRAFT_60548"/>
<evidence type="ECO:0000256" key="1">
    <source>
        <dbReference type="SAM" id="MobiDB-lite"/>
    </source>
</evidence>
<protein>
    <submittedName>
        <fullName evidence="3">Uncharacterized protein</fullName>
    </submittedName>
</protein>
<keyword evidence="2" id="KW-1133">Transmembrane helix</keyword>
<keyword evidence="2" id="KW-0472">Membrane</keyword>
<dbReference type="Proteomes" id="UP000289152">
    <property type="component" value="Unassembled WGS sequence"/>
</dbReference>
<gene>
    <name evidence="3" type="ORF">M231_07431</name>
</gene>
<sequence length="107" mass="11611">MSVSFASGTNPPRRSPLRENTFVSPPSTHRSSPSPSELGFTPSTRVRRFDDPERQPLISTSELGRRRTYVPIVLSVLGLVIFGILVGFGGWKIGKGEGGGRWPGGPY</sequence>
<dbReference type="EMBL" id="SDIL01000144">
    <property type="protein sequence ID" value="RXK35328.1"/>
    <property type="molecule type" value="Genomic_DNA"/>
</dbReference>
<feature type="region of interest" description="Disordered" evidence="1">
    <location>
        <begin position="1"/>
        <end position="61"/>
    </location>
</feature>
<evidence type="ECO:0000256" key="2">
    <source>
        <dbReference type="SAM" id="Phobius"/>
    </source>
</evidence>
<keyword evidence="4" id="KW-1185">Reference proteome</keyword>
<keyword evidence="2" id="KW-0812">Transmembrane</keyword>
<reference evidence="3 4" key="1">
    <citation type="submission" date="2016-06" db="EMBL/GenBank/DDBJ databases">
        <title>Evolution of pathogenesis and genome organization in the Tremellales.</title>
        <authorList>
            <person name="Cuomo C."/>
            <person name="Litvintseva A."/>
            <person name="Heitman J."/>
            <person name="Chen Y."/>
            <person name="Sun S."/>
            <person name="Springer D."/>
            <person name="Dromer F."/>
            <person name="Young S."/>
            <person name="Zeng Q."/>
            <person name="Chapman S."/>
            <person name="Gujja S."/>
            <person name="Saif S."/>
            <person name="Birren B."/>
        </authorList>
    </citation>
    <scope>NUCLEOTIDE SEQUENCE [LARGE SCALE GENOMIC DNA]</scope>
    <source>
        <strain evidence="3 4">ATCC 28783</strain>
    </source>
</reference>
<dbReference type="InParanoid" id="A0A4Q1B984"/>
<evidence type="ECO:0000313" key="4">
    <source>
        <dbReference type="Proteomes" id="UP000289152"/>
    </source>
</evidence>
<dbReference type="AlphaFoldDB" id="A0A4Q1B984"/>